<name>A0AAD6W583_9ROSI</name>
<protein>
    <submittedName>
        <fullName evidence="1">Uncharacterized protein</fullName>
    </submittedName>
</protein>
<dbReference type="AlphaFoldDB" id="A0AAD6W583"/>
<sequence length="125" mass="14195">MAQLDCLNEYHQSLKIPTYTYSWLITPTNGNFCKNINSYFEADATWSFNHGGTQFVKHHVLRLDPRSSCYQNLGTKLSGHQRFTGLTVRAWEKIQAGAEEIVKKSNTDPSLKTLLLFLGIAAEAW</sequence>
<dbReference type="Proteomes" id="UP001164929">
    <property type="component" value="Chromosome 4"/>
</dbReference>
<organism evidence="1 2">
    <name type="scientific">Populus alba x Populus x berolinensis</name>
    <dbReference type="NCBI Taxonomy" id="444605"/>
    <lineage>
        <taxon>Eukaryota</taxon>
        <taxon>Viridiplantae</taxon>
        <taxon>Streptophyta</taxon>
        <taxon>Embryophyta</taxon>
        <taxon>Tracheophyta</taxon>
        <taxon>Spermatophyta</taxon>
        <taxon>Magnoliopsida</taxon>
        <taxon>eudicotyledons</taxon>
        <taxon>Gunneridae</taxon>
        <taxon>Pentapetalae</taxon>
        <taxon>rosids</taxon>
        <taxon>fabids</taxon>
        <taxon>Malpighiales</taxon>
        <taxon>Salicaceae</taxon>
        <taxon>Saliceae</taxon>
        <taxon>Populus</taxon>
    </lineage>
</organism>
<evidence type="ECO:0000313" key="2">
    <source>
        <dbReference type="Proteomes" id="UP001164929"/>
    </source>
</evidence>
<reference evidence="1 2" key="1">
    <citation type="journal article" date="2023" name="Mol. Ecol. Resour.">
        <title>Chromosome-level genome assembly of a triploid poplar Populus alba 'Berolinensis'.</title>
        <authorList>
            <person name="Chen S."/>
            <person name="Yu Y."/>
            <person name="Wang X."/>
            <person name="Wang S."/>
            <person name="Zhang T."/>
            <person name="Zhou Y."/>
            <person name="He R."/>
            <person name="Meng N."/>
            <person name="Wang Y."/>
            <person name="Liu W."/>
            <person name="Liu Z."/>
            <person name="Liu J."/>
            <person name="Guo Q."/>
            <person name="Huang H."/>
            <person name="Sederoff R.R."/>
            <person name="Wang G."/>
            <person name="Qu G."/>
            <person name="Chen S."/>
        </authorList>
    </citation>
    <scope>NUCLEOTIDE SEQUENCE [LARGE SCALE GENOMIC DNA]</scope>
    <source>
        <strain evidence="1">SC-2020</strain>
    </source>
</reference>
<evidence type="ECO:0000313" key="1">
    <source>
        <dbReference type="EMBL" id="KAJ6999677.1"/>
    </source>
</evidence>
<gene>
    <name evidence="1" type="ORF">NC653_010426</name>
</gene>
<dbReference type="EMBL" id="JAQIZT010000004">
    <property type="protein sequence ID" value="KAJ6999677.1"/>
    <property type="molecule type" value="Genomic_DNA"/>
</dbReference>
<comment type="caution">
    <text evidence="1">The sequence shown here is derived from an EMBL/GenBank/DDBJ whole genome shotgun (WGS) entry which is preliminary data.</text>
</comment>
<accession>A0AAD6W583</accession>
<keyword evidence="2" id="KW-1185">Reference proteome</keyword>
<proteinExistence type="predicted"/>